<dbReference type="InterPro" id="IPR046342">
    <property type="entry name" value="CBS_dom_sf"/>
</dbReference>
<evidence type="ECO:0000256" key="1">
    <source>
        <dbReference type="ARBA" id="ARBA00022737"/>
    </source>
</evidence>
<comment type="caution">
    <text evidence="4">The sequence shown here is derived from an EMBL/GenBank/DDBJ whole genome shotgun (WGS) entry which is preliminary data.</text>
</comment>
<keyword evidence="1" id="KW-0677">Repeat</keyword>
<feature type="domain" description="CBS" evidence="3">
    <location>
        <begin position="89"/>
        <end position="146"/>
    </location>
</feature>
<dbReference type="Gene3D" id="3.10.580.10">
    <property type="entry name" value="CBS-domain"/>
    <property type="match status" value="1"/>
</dbReference>
<evidence type="ECO:0000259" key="3">
    <source>
        <dbReference type="PROSITE" id="PS51371"/>
    </source>
</evidence>
<keyword evidence="2" id="KW-0129">CBS domain</keyword>
<reference evidence="4" key="1">
    <citation type="submission" date="2023-02" db="EMBL/GenBank/DDBJ databases">
        <title>Georgenia sp.10Sc9-8, isolated from a soil sample collected from the Taklamakan desert.</title>
        <authorList>
            <person name="Liu S."/>
        </authorList>
    </citation>
    <scope>NUCLEOTIDE SEQUENCE</scope>
    <source>
        <strain evidence="4">10Sc9-8</strain>
    </source>
</reference>
<dbReference type="InterPro" id="IPR051676">
    <property type="entry name" value="UPF0053_domain"/>
</dbReference>
<evidence type="ECO:0000256" key="2">
    <source>
        <dbReference type="PROSITE-ProRule" id="PRU00703"/>
    </source>
</evidence>
<gene>
    <name evidence="4" type="ORF">PU560_04080</name>
</gene>
<dbReference type="Pfam" id="PF00571">
    <property type="entry name" value="CBS"/>
    <property type="match status" value="2"/>
</dbReference>
<protein>
    <submittedName>
        <fullName evidence="4">CBS domain-containing protein</fullName>
    </submittedName>
</protein>
<dbReference type="EMBL" id="JARACI010000592">
    <property type="protein sequence ID" value="MDD9205647.1"/>
    <property type="molecule type" value="Genomic_DNA"/>
</dbReference>
<dbReference type="InterPro" id="IPR044751">
    <property type="entry name" value="Ion_transp-like_CBS"/>
</dbReference>
<feature type="non-terminal residue" evidence="4">
    <location>
        <position position="1"/>
    </location>
</feature>
<dbReference type="PROSITE" id="PS51371">
    <property type="entry name" value="CBS"/>
    <property type="match status" value="2"/>
</dbReference>
<dbReference type="SUPFAM" id="SSF54631">
    <property type="entry name" value="CBS-domain pair"/>
    <property type="match status" value="1"/>
</dbReference>
<dbReference type="PANTHER" id="PTHR43099:SF5">
    <property type="entry name" value="HLYC_CORC FAMILY TRANSPORTER"/>
    <property type="match status" value="1"/>
</dbReference>
<proteinExistence type="predicted"/>
<organism evidence="4 5">
    <name type="scientific">Georgenia halotolerans</name>
    <dbReference type="NCBI Taxonomy" id="3028317"/>
    <lineage>
        <taxon>Bacteria</taxon>
        <taxon>Bacillati</taxon>
        <taxon>Actinomycetota</taxon>
        <taxon>Actinomycetes</taxon>
        <taxon>Micrococcales</taxon>
        <taxon>Bogoriellaceae</taxon>
        <taxon>Georgenia</taxon>
    </lineage>
</organism>
<feature type="domain" description="CBS" evidence="3">
    <location>
        <begin position="26"/>
        <end position="83"/>
    </location>
</feature>
<keyword evidence="5" id="KW-1185">Reference proteome</keyword>
<dbReference type="Proteomes" id="UP001165561">
    <property type="component" value="Unassembled WGS sequence"/>
</dbReference>
<dbReference type="InterPro" id="IPR000644">
    <property type="entry name" value="CBS_dom"/>
</dbReference>
<sequence length="156" mass="16915">LLDDDELTLLTGALEFETLTARDVAIPPAELRVVPRDVTVGELQGLCASTGFSRFPMRDDAGSLAGYVHVKDLLQTGTGELDRPVTADLVHPLMTVPADAPLRRVVRLMQRHNAHLAVLDDDDGAQPRVVALEDVLEELVGEVRDATTPRTTDTGR</sequence>
<evidence type="ECO:0000313" key="5">
    <source>
        <dbReference type="Proteomes" id="UP001165561"/>
    </source>
</evidence>
<accession>A0ABT5TUL4</accession>
<evidence type="ECO:0000313" key="4">
    <source>
        <dbReference type="EMBL" id="MDD9205647.1"/>
    </source>
</evidence>
<dbReference type="CDD" id="cd04590">
    <property type="entry name" value="CBS_pair_CorC_HlyC_assoc"/>
    <property type="match status" value="1"/>
</dbReference>
<dbReference type="PANTHER" id="PTHR43099">
    <property type="entry name" value="UPF0053 PROTEIN YRKA"/>
    <property type="match status" value="1"/>
</dbReference>
<name>A0ABT5TUL4_9MICO</name>